<dbReference type="Gene3D" id="3.40.50.2000">
    <property type="entry name" value="Glycogen Phosphorylase B"/>
    <property type="match status" value="2"/>
</dbReference>
<dbReference type="PANTHER" id="PTHR48050">
    <property type="entry name" value="STEROL 3-BETA-GLUCOSYLTRANSFERASE"/>
    <property type="match status" value="1"/>
</dbReference>
<dbReference type="InterPro" id="IPR050426">
    <property type="entry name" value="Glycosyltransferase_28"/>
</dbReference>
<evidence type="ECO:0000313" key="5">
    <source>
        <dbReference type="Proteomes" id="UP001501095"/>
    </source>
</evidence>
<feature type="domain" description="Erythromycin biosynthesis protein CIII-like C-terminal" evidence="3">
    <location>
        <begin position="306"/>
        <end position="422"/>
    </location>
</feature>
<comment type="caution">
    <text evidence="4">The sequence shown here is derived from an EMBL/GenBank/DDBJ whole genome shotgun (WGS) entry which is preliminary data.</text>
</comment>
<dbReference type="InterPro" id="IPR002213">
    <property type="entry name" value="UDP_glucos_trans"/>
</dbReference>
<sequence>MPRIVIVSPPFHSHAAPLSALAAALAANGAEVFFACAPAFEPLADRAGVRFVPLTVTRNANTGVAERTDQAAREAARLDEFLAATRHGPVETLLTQARHRRADLLADPQGVYEDLRALDRRLRPDWYVVDQLAYAATLALHCLRVPYASYCPGHPTYVLSGPGAFFGLPHDWPDAVRPAPSRLTELHTAVRDNDRAFTELFTAFARARTPSAPAPGRAFALTSTHAVVYAYPALPWLPERPDGPAHLFAGHMAGPDAPPAPEWTRRMRELRERAERVVLVAFGTFLSARDDVLRTVVSGLLDGTDDTAVVVAAGARADALADLAGDRAVVVPTVPQRELLPHVDAMVHHGGGNSFTECLRAGVPALVLPMSSDQFCVARDAERAGVGVVRDPNALRAPDVPDALAAAMAGPVRRRTSRMARELRRYGPSWAAERLVTAMETGVGAAAETTVGRAARARLPLRPSAVLPEGGSP</sequence>
<feature type="chain" id="PRO_5046179125" evidence="2">
    <location>
        <begin position="23"/>
        <end position="473"/>
    </location>
</feature>
<feature type="signal peptide" evidence="2">
    <location>
        <begin position="1"/>
        <end position="22"/>
    </location>
</feature>
<dbReference type="SUPFAM" id="SSF53756">
    <property type="entry name" value="UDP-Glycosyltransferase/glycogen phosphorylase"/>
    <property type="match status" value="1"/>
</dbReference>
<protein>
    <submittedName>
        <fullName evidence="4">Glycosyltransferase</fullName>
    </submittedName>
</protein>
<proteinExistence type="predicted"/>
<keyword evidence="5" id="KW-1185">Reference proteome</keyword>
<evidence type="ECO:0000259" key="3">
    <source>
        <dbReference type="Pfam" id="PF06722"/>
    </source>
</evidence>
<dbReference type="Pfam" id="PF06722">
    <property type="entry name" value="EryCIII-like_C"/>
    <property type="match status" value="1"/>
</dbReference>
<dbReference type="InterPro" id="IPR010610">
    <property type="entry name" value="EryCIII-like_C"/>
</dbReference>
<reference evidence="4 5" key="1">
    <citation type="journal article" date="2019" name="Int. J. Syst. Evol. Microbiol.">
        <title>The Global Catalogue of Microorganisms (GCM) 10K type strain sequencing project: providing services to taxonomists for standard genome sequencing and annotation.</title>
        <authorList>
            <consortium name="The Broad Institute Genomics Platform"/>
            <consortium name="The Broad Institute Genome Sequencing Center for Infectious Disease"/>
            <person name="Wu L."/>
            <person name="Ma J."/>
        </authorList>
    </citation>
    <scope>NUCLEOTIDE SEQUENCE [LARGE SCALE GENOMIC DNA]</scope>
    <source>
        <strain evidence="4 5">JCM 6924</strain>
    </source>
</reference>
<dbReference type="EMBL" id="BAAATM010000018">
    <property type="protein sequence ID" value="GAA2549970.1"/>
    <property type="molecule type" value="Genomic_DNA"/>
</dbReference>
<dbReference type="PANTHER" id="PTHR48050:SF13">
    <property type="entry name" value="STEROL 3-BETA-GLUCOSYLTRANSFERASE UGT80A2"/>
    <property type="match status" value="1"/>
</dbReference>
<keyword evidence="1" id="KW-0808">Transferase</keyword>
<organism evidence="4 5">
    <name type="scientific">Streptomyces levis</name>
    <dbReference type="NCBI Taxonomy" id="285566"/>
    <lineage>
        <taxon>Bacteria</taxon>
        <taxon>Bacillati</taxon>
        <taxon>Actinomycetota</taxon>
        <taxon>Actinomycetes</taxon>
        <taxon>Kitasatosporales</taxon>
        <taxon>Streptomycetaceae</taxon>
        <taxon>Streptomyces</taxon>
    </lineage>
</organism>
<evidence type="ECO:0000256" key="2">
    <source>
        <dbReference type="SAM" id="SignalP"/>
    </source>
</evidence>
<dbReference type="RefSeq" id="WP_344541790.1">
    <property type="nucleotide sequence ID" value="NZ_BAAATM010000018.1"/>
</dbReference>
<name>A0ABN3P095_9ACTN</name>
<gene>
    <name evidence="4" type="ORF">GCM10010423_57760</name>
</gene>
<dbReference type="CDD" id="cd03784">
    <property type="entry name" value="GT1_Gtf-like"/>
    <property type="match status" value="1"/>
</dbReference>
<keyword evidence="2" id="KW-0732">Signal</keyword>
<evidence type="ECO:0000256" key="1">
    <source>
        <dbReference type="ARBA" id="ARBA00022679"/>
    </source>
</evidence>
<dbReference type="Proteomes" id="UP001501095">
    <property type="component" value="Unassembled WGS sequence"/>
</dbReference>
<evidence type="ECO:0000313" key="4">
    <source>
        <dbReference type="EMBL" id="GAA2549970.1"/>
    </source>
</evidence>
<accession>A0ABN3P095</accession>